<dbReference type="AlphaFoldDB" id="A0A2G9H1C5"/>
<proteinExistence type="predicted"/>
<dbReference type="PANTHER" id="PTHR36805:SF7">
    <property type="entry name" value="AGENET DOMAIN-CONTAINING PROTEIN"/>
    <property type="match status" value="1"/>
</dbReference>
<evidence type="ECO:0000313" key="2">
    <source>
        <dbReference type="EMBL" id="PIN11332.1"/>
    </source>
</evidence>
<evidence type="ECO:0000313" key="3">
    <source>
        <dbReference type="Proteomes" id="UP000231279"/>
    </source>
</evidence>
<dbReference type="EMBL" id="NKXS01002959">
    <property type="protein sequence ID" value="PIN11332.1"/>
    <property type="molecule type" value="Genomic_DNA"/>
</dbReference>
<keyword evidence="3" id="KW-1185">Reference proteome</keyword>
<reference evidence="3" key="1">
    <citation type="journal article" date="2018" name="Gigascience">
        <title>Genome assembly of the Pink Ipe (Handroanthus impetiginosus, Bignoniaceae), a highly valued, ecologically keystone Neotropical timber forest tree.</title>
        <authorList>
            <person name="Silva-Junior O.B."/>
            <person name="Grattapaglia D."/>
            <person name="Novaes E."/>
            <person name="Collevatti R.G."/>
        </authorList>
    </citation>
    <scope>NUCLEOTIDE SEQUENCE [LARGE SCALE GENOMIC DNA]</scope>
    <source>
        <strain evidence="3">cv. UFG-1</strain>
    </source>
</reference>
<feature type="domain" description="Agenet" evidence="1">
    <location>
        <begin position="30"/>
        <end position="90"/>
    </location>
</feature>
<protein>
    <recommendedName>
        <fullName evidence="1">Agenet domain-containing protein</fullName>
    </recommendedName>
</protein>
<dbReference type="InterPro" id="IPR014002">
    <property type="entry name" value="Agenet_dom_plant"/>
</dbReference>
<dbReference type="OrthoDB" id="1894168at2759"/>
<name>A0A2G9H1C5_9LAMI</name>
<dbReference type="STRING" id="429701.A0A2G9H1C5"/>
<dbReference type="PANTHER" id="PTHR36805">
    <property type="entry name" value="AGENET DOMAIN-CONTAINING PROTEIN"/>
    <property type="match status" value="1"/>
</dbReference>
<dbReference type="Proteomes" id="UP000231279">
    <property type="component" value="Unassembled WGS sequence"/>
</dbReference>
<accession>A0A2G9H1C5</accession>
<gene>
    <name evidence="2" type="ORF">CDL12_16068</name>
</gene>
<organism evidence="2 3">
    <name type="scientific">Handroanthus impetiginosus</name>
    <dbReference type="NCBI Taxonomy" id="429701"/>
    <lineage>
        <taxon>Eukaryota</taxon>
        <taxon>Viridiplantae</taxon>
        <taxon>Streptophyta</taxon>
        <taxon>Embryophyta</taxon>
        <taxon>Tracheophyta</taxon>
        <taxon>Spermatophyta</taxon>
        <taxon>Magnoliopsida</taxon>
        <taxon>eudicotyledons</taxon>
        <taxon>Gunneridae</taxon>
        <taxon>Pentapetalae</taxon>
        <taxon>asterids</taxon>
        <taxon>lamiids</taxon>
        <taxon>Lamiales</taxon>
        <taxon>Bignoniaceae</taxon>
        <taxon>Crescentiina</taxon>
        <taxon>Tabebuia alliance</taxon>
        <taxon>Handroanthus</taxon>
    </lineage>
</organism>
<comment type="caution">
    <text evidence="2">The sequence shown here is derived from an EMBL/GenBank/DDBJ whole genome shotgun (WGS) entry which is preliminary data.</text>
</comment>
<evidence type="ECO:0000259" key="1">
    <source>
        <dbReference type="SMART" id="SM00743"/>
    </source>
</evidence>
<dbReference type="SMART" id="SM00743">
    <property type="entry name" value="Agenet"/>
    <property type="match status" value="1"/>
</dbReference>
<sequence length="261" mass="28581">MIRPCYPPMYNLKQLPYTSVISEVTVIVDDSWKVGDLVDWWTTGCYWSGSIIQLLGDDKAKIELKPPPLGEGSSYEVLLKDLRPSLDWSLKHGWTIPIQEGDTGHRCARLIGPINQAVGGVQNMDTHNIGQETESNQGTRGTSVGLSLSAPVSSNSLAVSDSSNSIGVSDEVKGMGTMEMKTSVAEEEHNFRCPLKDRASGGNTLNSVQSDTLEAPILDLEEYVNKIKWLKAMLHNGISSSNAHRPQWEFVEPNAASENPK</sequence>